<evidence type="ECO:0000313" key="1">
    <source>
        <dbReference type="EMBL" id="VEL21511.1"/>
    </source>
</evidence>
<sequence length="81" mass="9514">MIPAGGVWWERYKPTSTEYPNHGVTPGNCRECHLIGFFPLVRHVQMFQDMRDFGIYYDNFNFGRRGFDGKEFIAFGKKAFI</sequence>
<dbReference type="InterPro" id="IPR008922">
    <property type="entry name" value="Di-copper_centre_dom_sf"/>
</dbReference>
<proteinExistence type="predicted"/>
<dbReference type="SUPFAM" id="SSF48056">
    <property type="entry name" value="Di-copper centre-containing domain"/>
    <property type="match status" value="1"/>
</dbReference>
<organism evidence="1 2">
    <name type="scientific">Protopolystoma xenopodis</name>
    <dbReference type="NCBI Taxonomy" id="117903"/>
    <lineage>
        <taxon>Eukaryota</taxon>
        <taxon>Metazoa</taxon>
        <taxon>Spiralia</taxon>
        <taxon>Lophotrochozoa</taxon>
        <taxon>Platyhelminthes</taxon>
        <taxon>Monogenea</taxon>
        <taxon>Polyopisthocotylea</taxon>
        <taxon>Polystomatidea</taxon>
        <taxon>Polystomatidae</taxon>
        <taxon>Protopolystoma</taxon>
    </lineage>
</organism>
<evidence type="ECO:0000313" key="2">
    <source>
        <dbReference type="Proteomes" id="UP000784294"/>
    </source>
</evidence>
<dbReference type="AlphaFoldDB" id="A0A3S5FDW4"/>
<name>A0A3S5FDW4_9PLAT</name>
<accession>A0A3S5FDW4</accession>
<comment type="caution">
    <text evidence="1">The sequence shown here is derived from an EMBL/GenBank/DDBJ whole genome shotgun (WGS) entry which is preliminary data.</text>
</comment>
<reference evidence="1" key="1">
    <citation type="submission" date="2018-11" db="EMBL/GenBank/DDBJ databases">
        <authorList>
            <consortium name="Pathogen Informatics"/>
        </authorList>
    </citation>
    <scope>NUCLEOTIDE SEQUENCE</scope>
</reference>
<protein>
    <submittedName>
        <fullName evidence="1">Uncharacterized protein</fullName>
    </submittedName>
</protein>
<keyword evidence="2" id="KW-1185">Reference proteome</keyword>
<dbReference type="EMBL" id="CAAALY010051719">
    <property type="protein sequence ID" value="VEL21511.1"/>
    <property type="molecule type" value="Genomic_DNA"/>
</dbReference>
<dbReference type="Proteomes" id="UP000784294">
    <property type="component" value="Unassembled WGS sequence"/>
</dbReference>
<gene>
    <name evidence="1" type="ORF">PXEA_LOCUS14951</name>
</gene>